<dbReference type="PRINTS" id="PR00038">
    <property type="entry name" value="HTHLUXR"/>
</dbReference>
<name>A0ABX0B5K1_9MICO</name>
<dbReference type="CDD" id="cd06170">
    <property type="entry name" value="LuxR_C_like"/>
    <property type="match status" value="1"/>
</dbReference>
<evidence type="ECO:0000313" key="4">
    <source>
        <dbReference type="Proteomes" id="UP000471672"/>
    </source>
</evidence>
<dbReference type="Gene3D" id="1.10.10.10">
    <property type="entry name" value="Winged helix-like DNA-binding domain superfamily/Winged helix DNA-binding domain"/>
    <property type="match status" value="1"/>
</dbReference>
<evidence type="ECO:0000313" key="3">
    <source>
        <dbReference type="EMBL" id="NDO88110.1"/>
    </source>
</evidence>
<organism evidence="3 4">
    <name type="scientific">Cellulosimicrobium composti</name>
    <dbReference type="NCBI Taxonomy" id="2672572"/>
    <lineage>
        <taxon>Bacteria</taxon>
        <taxon>Bacillati</taxon>
        <taxon>Actinomycetota</taxon>
        <taxon>Actinomycetes</taxon>
        <taxon>Micrococcales</taxon>
        <taxon>Promicromonosporaceae</taxon>
        <taxon>Cellulosimicrobium</taxon>
    </lineage>
</organism>
<dbReference type="InterPro" id="IPR036388">
    <property type="entry name" value="WH-like_DNA-bd_sf"/>
</dbReference>
<gene>
    <name evidence="3" type="ORF">GYH36_01265</name>
</gene>
<dbReference type="SMART" id="SM00421">
    <property type="entry name" value="HTH_LUXR"/>
    <property type="match status" value="1"/>
</dbReference>
<comment type="caution">
    <text evidence="3">The sequence shown here is derived from an EMBL/GenBank/DDBJ whole genome shotgun (WGS) entry which is preliminary data.</text>
</comment>
<dbReference type="Gene3D" id="1.25.40.10">
    <property type="entry name" value="Tetratricopeptide repeat domain"/>
    <property type="match status" value="1"/>
</dbReference>
<dbReference type="PROSITE" id="PS50043">
    <property type="entry name" value="HTH_LUXR_2"/>
    <property type="match status" value="1"/>
</dbReference>
<dbReference type="InterPro" id="IPR016032">
    <property type="entry name" value="Sig_transdc_resp-reg_C-effctor"/>
</dbReference>
<feature type="domain" description="HTH luxR-type" evidence="2">
    <location>
        <begin position="468"/>
        <end position="533"/>
    </location>
</feature>
<dbReference type="InterPro" id="IPR000792">
    <property type="entry name" value="Tscrpt_reg_LuxR_C"/>
</dbReference>
<keyword evidence="4" id="KW-1185">Reference proteome</keyword>
<dbReference type="EMBL" id="JAAFAN010000003">
    <property type="protein sequence ID" value="NDO88110.1"/>
    <property type="molecule type" value="Genomic_DNA"/>
</dbReference>
<accession>A0ABX0B5K1</accession>
<evidence type="ECO:0000256" key="1">
    <source>
        <dbReference type="ARBA" id="ARBA00023125"/>
    </source>
</evidence>
<dbReference type="PANTHER" id="PTHR43214">
    <property type="entry name" value="TWO-COMPONENT RESPONSE REGULATOR"/>
    <property type="match status" value="1"/>
</dbReference>
<dbReference type="Pfam" id="PF00196">
    <property type="entry name" value="GerE"/>
    <property type="match status" value="1"/>
</dbReference>
<keyword evidence="1" id="KW-0238">DNA-binding</keyword>
<protein>
    <submittedName>
        <fullName evidence="3">Helix-turn-helix domain-containing protein</fullName>
    </submittedName>
</protein>
<dbReference type="InterPro" id="IPR039420">
    <property type="entry name" value="WalR-like"/>
</dbReference>
<dbReference type="Proteomes" id="UP000471672">
    <property type="component" value="Unassembled WGS sequence"/>
</dbReference>
<evidence type="ECO:0000259" key="2">
    <source>
        <dbReference type="PROSITE" id="PS50043"/>
    </source>
</evidence>
<sequence length="537" mass="58413">MTRTPVVPLTREETLRALDSGDLDAVETAFDALWYGLPDELADEVTRSLAEVPPDVLDRRPRLTHLALLAQRRRAYALGDHAGVARSFQLYVRSGLRSVRRLHGLSRLADVASAGTAAVVAHRNRRDYAASERVGAWLDARMQGAPHATLPWSAARPAGRPGWLSAQRGVTAMLSGADDAAVTLFTRAADEAGDRPLAHYARVTAAAHLALLSACRGHHRLARRHLRTLRDEPPFPDWVASVHMGADVLATAQLAVHEGDPESARTALADYARVAPCRADLWAFHAYVLAGYHAHYGDPLHGLREIDELRLLHGAVDRETETAAGRLALRGEAKLLLRAGGAARVLQLAHDHDPDAEWLSTHHAWAHLVVGENLEAVSLASAALRRTQPSPADALELHVVMAVAHLRAGRDDRARSWFQRALRLRATPEHVGPFLGMRPEERETLERLAGAPSLLPGGVVRVRHNVAGVALTERLSPRERAVLEALCEGCTAEQAAARFSVSVNTVRTQIRNIYRKLGVSNRKEAVAAARELGLVAA</sequence>
<dbReference type="InterPro" id="IPR011990">
    <property type="entry name" value="TPR-like_helical_dom_sf"/>
</dbReference>
<dbReference type="RefSeq" id="WP_162288879.1">
    <property type="nucleotide sequence ID" value="NZ_JAAFAN010000003.1"/>
</dbReference>
<proteinExistence type="predicted"/>
<reference evidence="3 4" key="1">
    <citation type="journal article" date="2021" name="Arch. Microbiol.">
        <title>Cellulosimicrobium fucosivorans sp. nov., isolated from San Elijo Lagoon, contains a fucose metabolic pathway linked to carotenoid production.</title>
        <authorList>
            <person name="Aviles F.A."/>
            <person name="Kyndt J.A."/>
        </authorList>
    </citation>
    <scope>NUCLEOTIDE SEQUENCE [LARGE SCALE GENOMIC DNA]</scope>
    <source>
        <strain evidence="3 4">SE3</strain>
    </source>
</reference>
<dbReference type="SUPFAM" id="SSF48452">
    <property type="entry name" value="TPR-like"/>
    <property type="match status" value="1"/>
</dbReference>
<dbReference type="SUPFAM" id="SSF46894">
    <property type="entry name" value="C-terminal effector domain of the bipartite response regulators"/>
    <property type="match status" value="1"/>
</dbReference>